<evidence type="ECO:0000256" key="1">
    <source>
        <dbReference type="SAM" id="MobiDB-lite"/>
    </source>
</evidence>
<keyword evidence="2" id="KW-0732">Signal</keyword>
<dbReference type="Proteomes" id="UP000691718">
    <property type="component" value="Unassembled WGS sequence"/>
</dbReference>
<feature type="region of interest" description="Disordered" evidence="1">
    <location>
        <begin position="48"/>
        <end position="83"/>
    </location>
</feature>
<name>A0A8S3XPE2_PARAO</name>
<organism evidence="3 4">
    <name type="scientific">Parnassius apollo</name>
    <name type="common">Apollo butterfly</name>
    <name type="synonym">Papilio apollo</name>
    <dbReference type="NCBI Taxonomy" id="110799"/>
    <lineage>
        <taxon>Eukaryota</taxon>
        <taxon>Metazoa</taxon>
        <taxon>Ecdysozoa</taxon>
        <taxon>Arthropoda</taxon>
        <taxon>Hexapoda</taxon>
        <taxon>Insecta</taxon>
        <taxon>Pterygota</taxon>
        <taxon>Neoptera</taxon>
        <taxon>Endopterygota</taxon>
        <taxon>Lepidoptera</taxon>
        <taxon>Glossata</taxon>
        <taxon>Ditrysia</taxon>
        <taxon>Papilionoidea</taxon>
        <taxon>Papilionidae</taxon>
        <taxon>Parnassiinae</taxon>
        <taxon>Parnassini</taxon>
        <taxon>Parnassius</taxon>
        <taxon>Parnassius</taxon>
    </lineage>
</organism>
<dbReference type="EMBL" id="CAJQZP010001271">
    <property type="protein sequence ID" value="CAG5034848.1"/>
    <property type="molecule type" value="Genomic_DNA"/>
</dbReference>
<dbReference type="OrthoDB" id="6696059at2759"/>
<keyword evidence="4" id="KW-1185">Reference proteome</keyword>
<feature type="signal peptide" evidence="2">
    <location>
        <begin position="1"/>
        <end position="15"/>
    </location>
</feature>
<evidence type="ECO:0000313" key="3">
    <source>
        <dbReference type="EMBL" id="CAG5034848.1"/>
    </source>
</evidence>
<gene>
    <name evidence="3" type="ORF">PAPOLLO_LOCUS20418</name>
</gene>
<proteinExistence type="predicted"/>
<sequence>MSLLVILLCASCVLSAELNSSVNKENVREEKLRSALIDAFQNIKHASAKGGIDDESPHISDLVESMSPNSSKNHKRPEENLDVLTDDDGLTFAEAFGDVEPERRTSSTEKSHNVQHIVKTTKQADKTTSKPNKDVFSKLNESIRNTLNESKLQLKMEVSNYTDFVSIENMLKIIDSEILVTQWREIQRSVKGLCKEEIQEYVNGLLQRKVWALKSKFVNFINSRK</sequence>
<protein>
    <submittedName>
        <fullName evidence="3">(apollo) hypothetical protein</fullName>
    </submittedName>
</protein>
<dbReference type="AlphaFoldDB" id="A0A8S3XPE2"/>
<evidence type="ECO:0000313" key="4">
    <source>
        <dbReference type="Proteomes" id="UP000691718"/>
    </source>
</evidence>
<accession>A0A8S3XPE2</accession>
<feature type="chain" id="PRO_5035948606" evidence="2">
    <location>
        <begin position="16"/>
        <end position="225"/>
    </location>
</feature>
<reference evidence="3" key="1">
    <citation type="submission" date="2021-04" db="EMBL/GenBank/DDBJ databases">
        <authorList>
            <person name="Tunstrom K."/>
        </authorList>
    </citation>
    <scope>NUCLEOTIDE SEQUENCE</scope>
</reference>
<comment type="caution">
    <text evidence="3">The sequence shown here is derived from an EMBL/GenBank/DDBJ whole genome shotgun (WGS) entry which is preliminary data.</text>
</comment>
<evidence type="ECO:0000256" key="2">
    <source>
        <dbReference type="SAM" id="SignalP"/>
    </source>
</evidence>